<feature type="signal peptide" evidence="1">
    <location>
        <begin position="1"/>
        <end position="25"/>
    </location>
</feature>
<dbReference type="PANTHER" id="PTHR38593:SF1">
    <property type="entry name" value="BLR2558 PROTEIN"/>
    <property type="match status" value="1"/>
</dbReference>
<feature type="domain" description="DUF4142" evidence="2">
    <location>
        <begin position="30"/>
        <end position="160"/>
    </location>
</feature>
<name>A0A075V4X7_9PSEU</name>
<protein>
    <recommendedName>
        <fullName evidence="2">DUF4142 domain-containing protein</fullName>
    </recommendedName>
</protein>
<dbReference type="eggNOG" id="COG3652">
    <property type="taxonomic scope" value="Bacteria"/>
</dbReference>
<evidence type="ECO:0000256" key="1">
    <source>
        <dbReference type="SAM" id="SignalP"/>
    </source>
</evidence>
<feature type="chain" id="PRO_5001710348" description="DUF4142 domain-containing protein" evidence="1">
    <location>
        <begin position="26"/>
        <end position="216"/>
    </location>
</feature>
<dbReference type="Proteomes" id="UP000028492">
    <property type="component" value="Chromosome"/>
</dbReference>
<dbReference type="EMBL" id="CP008953">
    <property type="protein sequence ID" value="AIG79554.1"/>
    <property type="molecule type" value="Genomic_DNA"/>
</dbReference>
<gene>
    <name evidence="3" type="ORF">AJAP_33730</name>
</gene>
<dbReference type="RefSeq" id="WP_038518873.1">
    <property type="nucleotide sequence ID" value="NZ_CP008953.1"/>
</dbReference>
<sequence length="216" mass="23080">MIYRLFGLVIACLVIWAGTPTHAFAEIDAHDRELLVQVRQGSLWEGPIGRQAEQRGSGQRVREVGRKLADDHDRLDAQVRALASKVRVELPAEPTAEQRSWIDEITGAAGADFDRLYVNRARAAQGSIFGLASQVRAATRDDAMRSFAQTAVDTVMRHMTLLESTGIAETTSLMVAPGGGDELDGGDLALGVLMAGIAGGATFGLVRVLGASGRRV</sequence>
<dbReference type="InterPro" id="IPR012347">
    <property type="entry name" value="Ferritin-like"/>
</dbReference>
<reference evidence="3 4" key="1">
    <citation type="journal article" date="2014" name="J. Biotechnol.">
        <title>Complete genome sequence of the actinobacterium Amycolatopsis japonica MG417-CF17(T) (=DSM 44213T) producing (S,S)-N,N'-ethylenediaminedisuccinic acid.</title>
        <authorList>
            <person name="Stegmann E."/>
            <person name="Albersmeier A."/>
            <person name="Spohn M."/>
            <person name="Gert H."/>
            <person name="Weber T."/>
            <person name="Wohlleben W."/>
            <person name="Kalinowski J."/>
            <person name="Ruckert C."/>
        </authorList>
    </citation>
    <scope>NUCLEOTIDE SEQUENCE [LARGE SCALE GENOMIC DNA]</scope>
    <source>
        <strain evidence="4">MG417-CF17 (DSM 44213)</strain>
    </source>
</reference>
<dbReference type="Gene3D" id="1.20.1260.10">
    <property type="match status" value="1"/>
</dbReference>
<proteinExistence type="predicted"/>
<dbReference type="KEGG" id="aja:AJAP_33730"/>
<dbReference type="Pfam" id="PF13628">
    <property type="entry name" value="DUF4142"/>
    <property type="match status" value="1"/>
</dbReference>
<evidence type="ECO:0000313" key="3">
    <source>
        <dbReference type="EMBL" id="AIG79554.1"/>
    </source>
</evidence>
<organism evidence="3 4">
    <name type="scientific">Amycolatopsis japonica</name>
    <dbReference type="NCBI Taxonomy" id="208439"/>
    <lineage>
        <taxon>Bacteria</taxon>
        <taxon>Bacillati</taxon>
        <taxon>Actinomycetota</taxon>
        <taxon>Actinomycetes</taxon>
        <taxon>Pseudonocardiales</taxon>
        <taxon>Pseudonocardiaceae</taxon>
        <taxon>Amycolatopsis</taxon>
        <taxon>Amycolatopsis japonica group</taxon>
    </lineage>
</organism>
<accession>A0A075V4X7</accession>
<dbReference type="AlphaFoldDB" id="A0A075V4X7"/>
<evidence type="ECO:0000313" key="4">
    <source>
        <dbReference type="Proteomes" id="UP000028492"/>
    </source>
</evidence>
<dbReference type="STRING" id="208439.AJAP_33730"/>
<dbReference type="InterPro" id="IPR025419">
    <property type="entry name" value="DUF4142"/>
</dbReference>
<keyword evidence="1" id="KW-0732">Signal</keyword>
<keyword evidence="4" id="KW-1185">Reference proteome</keyword>
<dbReference type="PANTHER" id="PTHR38593">
    <property type="entry name" value="BLR2558 PROTEIN"/>
    <property type="match status" value="1"/>
</dbReference>
<dbReference type="HOGENOM" id="CLU_079636_0_2_11"/>
<evidence type="ECO:0000259" key="2">
    <source>
        <dbReference type="Pfam" id="PF13628"/>
    </source>
</evidence>